<dbReference type="EC" id="3.2.1.89" evidence="3 6"/>
<dbReference type="Pfam" id="PF02368">
    <property type="entry name" value="Big_2"/>
    <property type="match status" value="6"/>
</dbReference>
<organism evidence="9 10">
    <name type="scientific">Paenibacillus phytohabitans</name>
    <dbReference type="NCBI Taxonomy" id="2654978"/>
    <lineage>
        <taxon>Bacteria</taxon>
        <taxon>Bacillati</taxon>
        <taxon>Bacillota</taxon>
        <taxon>Bacilli</taxon>
        <taxon>Bacillales</taxon>
        <taxon>Paenibacillaceae</taxon>
        <taxon>Paenibacillus</taxon>
    </lineage>
</organism>
<dbReference type="Proteomes" id="UP000596857">
    <property type="component" value="Unassembled WGS sequence"/>
</dbReference>
<dbReference type="RefSeq" id="WP_171716933.1">
    <property type="nucleotide sequence ID" value="NZ_WHOB01000021.1"/>
</dbReference>
<evidence type="ECO:0000256" key="6">
    <source>
        <dbReference type="RuleBase" id="RU361192"/>
    </source>
</evidence>
<comment type="caution">
    <text evidence="9">The sequence shown here is derived from an EMBL/GenBank/DDBJ whole genome shotgun (WGS) entry which is preliminary data.</text>
</comment>
<reference evidence="9 10" key="1">
    <citation type="submission" date="2019-10" db="EMBL/GenBank/DDBJ databases">
        <title>Description of Paenibacillus terricola sp. nov.</title>
        <authorList>
            <person name="Carlier A."/>
            <person name="Qi S."/>
        </authorList>
    </citation>
    <scope>NUCLEOTIDE SEQUENCE [LARGE SCALE GENOMIC DNA]</scope>
    <source>
        <strain evidence="9 10">LMG 31459</strain>
    </source>
</reference>
<feature type="coiled-coil region" evidence="7">
    <location>
        <begin position="1771"/>
        <end position="1798"/>
    </location>
</feature>
<dbReference type="PANTHER" id="PTHR34983:SF1">
    <property type="entry name" value="ARABINOGALACTAN ENDO-BETA-1,4-GALACTANASE A"/>
    <property type="match status" value="1"/>
</dbReference>
<dbReference type="SUPFAM" id="SSF49384">
    <property type="entry name" value="Carbohydrate-binding domain"/>
    <property type="match status" value="1"/>
</dbReference>
<dbReference type="InterPro" id="IPR011683">
    <property type="entry name" value="Glyco_hydro_53"/>
</dbReference>
<dbReference type="SMART" id="SM00635">
    <property type="entry name" value="BID_2"/>
    <property type="match status" value="8"/>
</dbReference>
<dbReference type="InterPro" id="IPR000421">
    <property type="entry name" value="FA58C"/>
</dbReference>
<dbReference type="InterPro" id="IPR008964">
    <property type="entry name" value="Invasin/intimin_cell_adhesion"/>
</dbReference>
<dbReference type="PANTHER" id="PTHR34983">
    <property type="entry name" value="ARABINOGALACTAN ENDO-BETA-1,4-GALACTANASE A"/>
    <property type="match status" value="1"/>
</dbReference>
<evidence type="ECO:0000313" key="9">
    <source>
        <dbReference type="EMBL" id="NOU78999.1"/>
    </source>
</evidence>
<dbReference type="InterPro" id="IPR036439">
    <property type="entry name" value="Dockerin_dom_sf"/>
</dbReference>
<comment type="similarity">
    <text evidence="2 6">Belongs to the glycosyl hydrolase 53 family.</text>
</comment>
<keyword evidence="10" id="KW-1185">Reference proteome</keyword>
<dbReference type="InterPro" id="IPR008965">
    <property type="entry name" value="CBM2/CBM3_carb-bd_dom_sf"/>
</dbReference>
<dbReference type="SUPFAM" id="SSF49373">
    <property type="entry name" value="Invasin/intimin cell-adhesion fragments"/>
    <property type="match status" value="6"/>
</dbReference>
<dbReference type="Gene3D" id="2.60.40.1080">
    <property type="match status" value="8"/>
</dbReference>
<dbReference type="InterPro" id="IPR003343">
    <property type="entry name" value="Big_2"/>
</dbReference>
<feature type="signal peptide" evidence="6">
    <location>
        <begin position="1"/>
        <end position="24"/>
    </location>
</feature>
<dbReference type="Gene3D" id="1.20.1270.90">
    <property type="entry name" value="AF1782-like"/>
    <property type="match status" value="1"/>
</dbReference>
<dbReference type="CDD" id="cd08547">
    <property type="entry name" value="Type_II_cohesin"/>
    <property type="match status" value="1"/>
</dbReference>
<feature type="domain" description="F5/8 type C" evidence="8">
    <location>
        <begin position="1133"/>
        <end position="1294"/>
    </location>
</feature>
<comment type="catalytic activity">
    <reaction evidence="1 6">
        <text>The enzyme specifically hydrolyzes (1-&gt;4)-beta-D-galactosidic linkages in type I arabinogalactans.</text>
        <dbReference type="EC" id="3.2.1.89"/>
    </reaction>
</comment>
<feature type="chain" id="PRO_5044993947" description="Arabinogalactan endo-beta-1,4-galactanase" evidence="6">
    <location>
        <begin position="25"/>
        <end position="1849"/>
    </location>
</feature>
<dbReference type="PROSITE" id="PS50022">
    <property type="entry name" value="FA58C_3"/>
    <property type="match status" value="1"/>
</dbReference>
<accession>A0ABX1YF40</accession>
<protein>
    <recommendedName>
        <fullName evidence="3 6">Arabinogalactan endo-beta-1,4-galactanase</fullName>
        <ecNumber evidence="3 6">3.2.1.89</ecNumber>
    </recommendedName>
</protein>
<evidence type="ECO:0000313" key="10">
    <source>
        <dbReference type="Proteomes" id="UP000596857"/>
    </source>
</evidence>
<dbReference type="Pfam" id="PF00754">
    <property type="entry name" value="F5_F8_type_C"/>
    <property type="match status" value="1"/>
</dbReference>
<keyword evidence="7" id="KW-0175">Coiled coil</keyword>
<dbReference type="Gene3D" id="3.20.20.80">
    <property type="entry name" value="Glycosidases"/>
    <property type="match status" value="1"/>
</dbReference>
<keyword evidence="5 6" id="KW-0326">Glycosidase</keyword>
<dbReference type="Pfam" id="PF07745">
    <property type="entry name" value="Glyco_hydro_53"/>
    <property type="match status" value="1"/>
</dbReference>
<evidence type="ECO:0000259" key="8">
    <source>
        <dbReference type="PROSITE" id="PS50022"/>
    </source>
</evidence>
<evidence type="ECO:0000256" key="7">
    <source>
        <dbReference type="SAM" id="Coils"/>
    </source>
</evidence>
<name>A0ABX1YF40_9BACL</name>
<dbReference type="InterPro" id="IPR018247">
    <property type="entry name" value="EF_Hand_1_Ca_BS"/>
</dbReference>
<evidence type="ECO:0000256" key="2">
    <source>
        <dbReference type="ARBA" id="ARBA00010687"/>
    </source>
</evidence>
<gene>
    <name evidence="9" type="ORF">GC101_08900</name>
</gene>
<dbReference type="SUPFAM" id="SSF49785">
    <property type="entry name" value="Galactose-binding domain-like"/>
    <property type="match status" value="1"/>
</dbReference>
<dbReference type="InterPro" id="IPR017853">
    <property type="entry name" value="GH"/>
</dbReference>
<keyword evidence="6" id="KW-0732">Signal</keyword>
<evidence type="ECO:0000256" key="5">
    <source>
        <dbReference type="ARBA" id="ARBA00023295"/>
    </source>
</evidence>
<proteinExistence type="inferred from homology"/>
<dbReference type="Gene3D" id="1.10.1330.10">
    <property type="entry name" value="Dockerin domain"/>
    <property type="match status" value="1"/>
</dbReference>
<dbReference type="InterPro" id="IPR008979">
    <property type="entry name" value="Galactose-bd-like_sf"/>
</dbReference>
<keyword evidence="4 6" id="KW-0378">Hydrolase</keyword>
<dbReference type="PROSITE" id="PS00018">
    <property type="entry name" value="EF_HAND_1"/>
    <property type="match status" value="1"/>
</dbReference>
<dbReference type="Gene3D" id="2.60.40.680">
    <property type="match status" value="1"/>
</dbReference>
<sequence>MKHKYSIIFLSLAVILMSITGAIAPFQTHTAAAASTASTNLLANPGFEADSAVTALPAGWQTIATGGKVTTQTPGYAGSYSASVTSTSKTGSFDSPSTGIYQTFTGLEQGTYTFQAWVKTNSYTPYSSSNNNPYAYLEAKDTGAPVMRSYVNGYPNADGWVLIVMRNVISYNGQATIGLYLQNATAGMSVSIDDASFALELSDHNPVQNWGFENDLTGWTATGDAAIQSLKADSGSKTLKLAAGAKVAQHISINPDSSYIASVRGKVDSGGLIKIGIADISNARSAPSATTDYSLLTVGFATDAGETEGTLYLENTGAVPAYVDSVNVFEIDNTVLKGVDISYLPLIEDYNGHYSANGVRQDFFDIMQNRGVNAVMAMVFVEAGKVVGGEYTMHEGYFDKTHTIELAKRAKAHDMEFIPSFHYSDGWMSSGKGFKPEAWLDQSLSQLQTTMYNYNYDFLQSMAEAGVEPEQVKIGNEENSGIVWPDGKVWSTGRTGFAALVNAAYEAMKDVSPAMRGMLHLNNGYDTASTNQWFDSNTAHGITWDSQGYSLYGGRPTGSIYNMITNNLSKWPDKDVVFVETGFSTGSGNSIGNSYYEKSERGQYNWLIDYMQALQDAPNPTDRTIGFFYWAAEWIVEGDGYDGPNSPLLPGGTSTSWPTSVGDRTLFAHKGEALDGTYAYLWRGKPVSKVLGGQLAFTDNSASYAITPSAVTGVTMKDKSINVVKGKYKQLVATVAPADKVTNSNMIWTSSNPSVATVNPAGIVTGAGEGTATITVKTLDGGFTDSSTVTVTADTLAGSIELTGSDLLDNSVSLLVDKRSTLKAVLPEGASNKVVKLTSSDPSVVGFLGEPVQTAHPGTLYLQTNVTPDLTLIAKKDGTSTITVTAVDGSASQTLEVTVTKVPVDSVSLDAADVKLELGRTRQLKATVTPSDASFQGVTWTSSDESIATVSSAGLITAKGIGNTDITVTTDDGGKTAQAPVTVTDVHTASITLNKSSLRFRAGETEALTATVLPEDAKDKALIWTTSDSSVATVNDSGTVTAIANGTATLTVSASDGVAAPVTIPVTVADVLNVTGITLTPSSVIVDAGKTTQLTTELHPSSADNPAVSWSSSDPTIAVVDESGLVTTLRAGTAVITVKTEDGGHTASSTVTATDLLSQGKAITASKTGSGSAAANAIDGNDTTAWHPGGYVYGSTLTVDLGQTAVIDSTLVNTWNQQNFTVSVSEDGTQYTTLITHGEIVATANGVVAVTITKDKLPADTYARYIKLTINEVMKKGGTSQQYTGVNEFKVFGRFVAPVQTLTLTNVPSKLVTSDSATLTVEVTPLNADPRLTWSSSNTNAITIDQRGNAIAALIDGAQGDIVDTSIISVTAKSGVAAEATIGVKIPIIVESIDIYSNDASIQDDRLDLTDGQKVQLQASIFQGGSDYKSVTWSSDHPEVAAVNTDTGELTAIGQGIAQITLKVDSYKNLPGGMEFSVSIDVHVGSDTSPVIVPVTGVVVNPETLVLTEGETSKLTETLSPENATNSAVSWSTSDSAVAVVSTSGEVTANKAGTAAITVTTDDGAFKADVKITVKALPSPAPSYQLTGPDAVTTGQSFQLRYGLVNVTDSVYAKSATFNYDPSVMEYVDVNSLITGFDVIGNATVPGTVKIIEASTGTSSPVTGTLDLLDLTFRALAPATGSQVSISGVVLGDQFGNEVAVGSGTPYTLDITAEIPVNKAELSAVLSEASSAVSVAKVLNPAAPHYGYYPQNAIDAIRASISAATEVFNQSTATQAEVDAAKNALAQALEQFRNAASQTAGIGDLALIAARYHATSSDTDWPSLRMYDFNNNGELDLSDLVHMAQRILN</sequence>
<evidence type="ECO:0000256" key="3">
    <source>
        <dbReference type="ARBA" id="ARBA00012556"/>
    </source>
</evidence>
<dbReference type="Gene3D" id="2.60.120.260">
    <property type="entry name" value="Galactose-binding domain-like"/>
    <property type="match status" value="3"/>
</dbReference>
<evidence type="ECO:0000256" key="4">
    <source>
        <dbReference type="ARBA" id="ARBA00022801"/>
    </source>
</evidence>
<evidence type="ECO:0000256" key="1">
    <source>
        <dbReference type="ARBA" id="ARBA00001695"/>
    </source>
</evidence>
<dbReference type="SUPFAM" id="SSF51445">
    <property type="entry name" value="(Trans)glycosidases"/>
    <property type="match status" value="1"/>
</dbReference>
<dbReference type="EMBL" id="WHOB01000021">
    <property type="protein sequence ID" value="NOU78999.1"/>
    <property type="molecule type" value="Genomic_DNA"/>
</dbReference>